<evidence type="ECO:0000313" key="2">
    <source>
        <dbReference type="Proteomes" id="UP000322667"/>
    </source>
</evidence>
<organism evidence="1 2">
    <name type="scientific">Gossypium tomentosum</name>
    <name type="common">Hawaiian cotton</name>
    <name type="synonym">Gossypium sandvicense</name>
    <dbReference type="NCBI Taxonomy" id="34277"/>
    <lineage>
        <taxon>Eukaryota</taxon>
        <taxon>Viridiplantae</taxon>
        <taxon>Streptophyta</taxon>
        <taxon>Embryophyta</taxon>
        <taxon>Tracheophyta</taxon>
        <taxon>Spermatophyta</taxon>
        <taxon>Magnoliopsida</taxon>
        <taxon>eudicotyledons</taxon>
        <taxon>Gunneridae</taxon>
        <taxon>Pentapetalae</taxon>
        <taxon>rosids</taxon>
        <taxon>malvids</taxon>
        <taxon>Malvales</taxon>
        <taxon>Malvaceae</taxon>
        <taxon>Malvoideae</taxon>
        <taxon>Gossypium</taxon>
    </lineage>
</organism>
<dbReference type="AlphaFoldDB" id="A0A5D2RP67"/>
<accession>A0A5D2RP67</accession>
<gene>
    <name evidence="1" type="ORF">ES332_A01G053900v1</name>
</gene>
<evidence type="ECO:0000313" key="1">
    <source>
        <dbReference type="EMBL" id="TYI41838.1"/>
    </source>
</evidence>
<dbReference type="Proteomes" id="UP000322667">
    <property type="component" value="Chromosome A01"/>
</dbReference>
<proteinExistence type="predicted"/>
<keyword evidence="2" id="KW-1185">Reference proteome</keyword>
<sequence length="171" mass="18484">MARGNPPHSLTMLPKISFKDGTFRTPCPACSKNKFMDSSWDSGGTLTTLQSIDLQTSIDLLVNTNLLPLLDIGLGIPTSARENFSQTSSKTNTYLLCPNFSISSATRSGSDFGRSTIFSAFASFSCNLGMLSSFETVTQIILSKCMCFMIVVFPIPPIPLTPIIPISSLIK</sequence>
<name>A0A5D2RP67_GOSTO</name>
<reference evidence="1 2" key="1">
    <citation type="submission" date="2019-07" db="EMBL/GenBank/DDBJ databases">
        <title>WGS assembly of Gossypium tomentosum.</title>
        <authorList>
            <person name="Chen Z.J."/>
            <person name="Sreedasyam A."/>
            <person name="Ando A."/>
            <person name="Song Q."/>
            <person name="De L."/>
            <person name="Hulse-Kemp A."/>
            <person name="Ding M."/>
            <person name="Ye W."/>
            <person name="Kirkbride R."/>
            <person name="Jenkins J."/>
            <person name="Plott C."/>
            <person name="Lovell J."/>
            <person name="Lin Y.-M."/>
            <person name="Vaughn R."/>
            <person name="Liu B."/>
            <person name="Li W."/>
            <person name="Simpson S."/>
            <person name="Scheffler B."/>
            <person name="Saski C."/>
            <person name="Grover C."/>
            <person name="Hu G."/>
            <person name="Conover J."/>
            <person name="Carlson J."/>
            <person name="Shu S."/>
            <person name="Boston L."/>
            <person name="Williams M."/>
            <person name="Peterson D."/>
            <person name="Mcgee K."/>
            <person name="Jones D."/>
            <person name="Wendel J."/>
            <person name="Stelly D."/>
            <person name="Grimwood J."/>
            <person name="Schmutz J."/>
        </authorList>
    </citation>
    <scope>NUCLEOTIDE SEQUENCE [LARGE SCALE GENOMIC DNA]</scope>
    <source>
        <strain evidence="1">7179.01</strain>
    </source>
</reference>
<protein>
    <submittedName>
        <fullName evidence="1">Uncharacterized protein</fullName>
    </submittedName>
</protein>
<dbReference type="EMBL" id="CM017610">
    <property type="protein sequence ID" value="TYI41838.1"/>
    <property type="molecule type" value="Genomic_DNA"/>
</dbReference>